<dbReference type="Pfam" id="PF00646">
    <property type="entry name" value="F-box"/>
    <property type="match status" value="1"/>
</dbReference>
<evidence type="ECO:0000259" key="1">
    <source>
        <dbReference type="PROSITE" id="PS50181"/>
    </source>
</evidence>
<dbReference type="AlphaFoldDB" id="A0A067N401"/>
<dbReference type="PROSITE" id="PS50181">
    <property type="entry name" value="FBOX"/>
    <property type="match status" value="1"/>
</dbReference>
<dbReference type="Proteomes" id="UP000027195">
    <property type="component" value="Unassembled WGS sequence"/>
</dbReference>
<organism evidence="2 3">
    <name type="scientific">Botryobasidium botryosum (strain FD-172 SS1)</name>
    <dbReference type="NCBI Taxonomy" id="930990"/>
    <lineage>
        <taxon>Eukaryota</taxon>
        <taxon>Fungi</taxon>
        <taxon>Dikarya</taxon>
        <taxon>Basidiomycota</taxon>
        <taxon>Agaricomycotina</taxon>
        <taxon>Agaricomycetes</taxon>
        <taxon>Cantharellales</taxon>
        <taxon>Botryobasidiaceae</taxon>
        <taxon>Botryobasidium</taxon>
    </lineage>
</organism>
<dbReference type="EMBL" id="KL198016">
    <property type="protein sequence ID" value="KDQ21705.1"/>
    <property type="molecule type" value="Genomic_DNA"/>
</dbReference>
<dbReference type="Gene3D" id="1.20.1280.50">
    <property type="match status" value="1"/>
</dbReference>
<gene>
    <name evidence="2" type="ORF">BOTBODRAFT_26132</name>
</gene>
<dbReference type="InterPro" id="IPR036047">
    <property type="entry name" value="F-box-like_dom_sf"/>
</dbReference>
<dbReference type="SMART" id="SM00256">
    <property type="entry name" value="FBOX"/>
    <property type="match status" value="1"/>
</dbReference>
<proteinExistence type="predicted"/>
<evidence type="ECO:0000313" key="3">
    <source>
        <dbReference type="Proteomes" id="UP000027195"/>
    </source>
</evidence>
<reference evidence="3" key="1">
    <citation type="journal article" date="2014" name="Proc. Natl. Acad. Sci. U.S.A.">
        <title>Extensive sampling of basidiomycete genomes demonstrates inadequacy of the white-rot/brown-rot paradigm for wood decay fungi.</title>
        <authorList>
            <person name="Riley R."/>
            <person name="Salamov A.A."/>
            <person name="Brown D.W."/>
            <person name="Nagy L.G."/>
            <person name="Floudas D."/>
            <person name="Held B.W."/>
            <person name="Levasseur A."/>
            <person name="Lombard V."/>
            <person name="Morin E."/>
            <person name="Otillar R."/>
            <person name="Lindquist E.A."/>
            <person name="Sun H."/>
            <person name="LaButti K.M."/>
            <person name="Schmutz J."/>
            <person name="Jabbour D."/>
            <person name="Luo H."/>
            <person name="Baker S.E."/>
            <person name="Pisabarro A.G."/>
            <person name="Walton J.D."/>
            <person name="Blanchette R.A."/>
            <person name="Henrissat B."/>
            <person name="Martin F."/>
            <person name="Cullen D."/>
            <person name="Hibbett D.S."/>
            <person name="Grigoriev I.V."/>
        </authorList>
    </citation>
    <scope>NUCLEOTIDE SEQUENCE [LARGE SCALE GENOMIC DNA]</scope>
    <source>
        <strain evidence="3">FD-172 SS1</strain>
    </source>
</reference>
<dbReference type="InParanoid" id="A0A067N401"/>
<accession>A0A067N401</accession>
<dbReference type="OrthoDB" id="2688364at2759"/>
<dbReference type="STRING" id="930990.A0A067N401"/>
<sequence length="535" mass="60018">MMLLSLQKDAKDILSSLYSSESQYGPASLRDLSSPSDDALPVMTLDLSSLITDVLIEIFRYLEIRDILSMRLTSRRFQNITMLREVWLNTVHEKVFGRGLQLPGRTHPDLLAHSVSTLESLTRHAAQLSENWAQPSPTPTSVLEFDERVPNGYITQIHFLPGRAAKYLITVSSASHVISWEIVGRARRARMMAEWKTDGVILDVVVNTKEEDEAALAISTMFHGIHSVEVLTFNPQGNEDTIPVFTLLRSTTTMGRLKSLRGDLLTFYKRMGATVLVDWRTGNQGMLKRQNEPSRTLTASLAMEFCYGAVLIVTSHTIELYQKPELVPFVPSPSARLPPSEGRPLGYLEFPQEARSAAITPYVRLLADGSDPSGRTHPDRPLSILLRLKEGPRDEIRHYVLRPALFPLSPSAPDYTPYEFPPQLIQVRTANPHFYADIQINPSGRGFWVENFTAVNVGRPREHLVGFLPGERKRKGYDEGDEWETGSELIDIEAPYKILGVQHDVLKCTDCSYDDATGRIAIGSYNGKVKILDFA</sequence>
<keyword evidence="3" id="KW-1185">Reference proteome</keyword>
<evidence type="ECO:0000313" key="2">
    <source>
        <dbReference type="EMBL" id="KDQ21705.1"/>
    </source>
</evidence>
<dbReference type="HOGENOM" id="CLU_027585_0_0_1"/>
<name>A0A067N401_BOTB1</name>
<protein>
    <recommendedName>
        <fullName evidence="1">F-box domain-containing protein</fullName>
    </recommendedName>
</protein>
<dbReference type="InterPro" id="IPR001810">
    <property type="entry name" value="F-box_dom"/>
</dbReference>
<dbReference type="SUPFAM" id="SSF81383">
    <property type="entry name" value="F-box domain"/>
    <property type="match status" value="1"/>
</dbReference>
<feature type="domain" description="F-box" evidence="1">
    <location>
        <begin position="44"/>
        <end position="90"/>
    </location>
</feature>